<name>A0A1Y6JV24_9LACO</name>
<dbReference type="EMBL" id="LT854705">
    <property type="protein sequence ID" value="SMS13807.1"/>
    <property type="molecule type" value="Genomic_DNA"/>
</dbReference>
<dbReference type="AlphaFoldDB" id="A0A1Y6JV24"/>
<proteinExistence type="predicted"/>
<accession>A0A1Y6JV24</accession>
<sequence length="38" mass="4480">MKHPGMYYVYYTCGWLFIAIMLVAIYHLGIVWISASHM</sequence>
<feature type="transmembrane region" description="Helical" evidence="1">
    <location>
        <begin position="7"/>
        <end position="33"/>
    </location>
</feature>
<dbReference type="Proteomes" id="UP000195412">
    <property type="component" value="Chromosome I"/>
</dbReference>
<dbReference type="KEGG" id="lzy:LZ3411_0757"/>
<keyword evidence="1" id="KW-1133">Transmembrane helix</keyword>
<gene>
    <name evidence="2" type="ORF">LZ3411_0757</name>
</gene>
<protein>
    <submittedName>
        <fullName evidence="2">Uncharacterized protein</fullName>
    </submittedName>
</protein>
<organism evidence="2 3">
    <name type="scientific">Levilactobacillus zymae</name>
    <dbReference type="NCBI Taxonomy" id="267363"/>
    <lineage>
        <taxon>Bacteria</taxon>
        <taxon>Bacillati</taxon>
        <taxon>Bacillota</taxon>
        <taxon>Bacilli</taxon>
        <taxon>Lactobacillales</taxon>
        <taxon>Lactobacillaceae</taxon>
        <taxon>Levilactobacillus</taxon>
    </lineage>
</organism>
<keyword evidence="1" id="KW-0812">Transmembrane</keyword>
<evidence type="ECO:0000256" key="1">
    <source>
        <dbReference type="SAM" id="Phobius"/>
    </source>
</evidence>
<reference evidence="3" key="1">
    <citation type="submission" date="2017-05" db="EMBL/GenBank/DDBJ databases">
        <authorList>
            <person name="Papadimitriou K."/>
        </authorList>
    </citation>
    <scope>NUCLEOTIDE SEQUENCE [LARGE SCALE GENOMIC DNA]</scope>
    <source>
        <strain evidence="3">ACA-DC 3411</strain>
    </source>
</reference>
<evidence type="ECO:0000313" key="2">
    <source>
        <dbReference type="EMBL" id="SMS13807.1"/>
    </source>
</evidence>
<evidence type="ECO:0000313" key="3">
    <source>
        <dbReference type="Proteomes" id="UP000195412"/>
    </source>
</evidence>
<keyword evidence="1" id="KW-0472">Membrane</keyword>